<feature type="non-terminal residue" evidence="2">
    <location>
        <position position="209"/>
    </location>
</feature>
<name>A0A382ZSJ3_9ZZZZ</name>
<feature type="compositionally biased region" description="Polar residues" evidence="1">
    <location>
        <begin position="196"/>
        <end position="209"/>
    </location>
</feature>
<evidence type="ECO:0008006" key="3">
    <source>
        <dbReference type="Google" id="ProtNLM"/>
    </source>
</evidence>
<evidence type="ECO:0000313" key="2">
    <source>
        <dbReference type="EMBL" id="SVD98454.1"/>
    </source>
</evidence>
<sequence length="209" mass="22973">MILTSVVIVAGIFAVACTSASADTVAHGKTNLMIVGVDYDENSLERDNRISRRVLDAISNELHIEGFNVFDETAVTLENYAQRRTRRSDAEIIDIVRGLTKPPIDVLVAVSIYASAKDTNYTKNIRARLTGRLLKVQSGRRLGNFDVESPATWTAPGDCYRDCLLETVADKSKILARDVGAILAKMLRSLPEDRSTPPTKQSGSLTNQY</sequence>
<gene>
    <name evidence="2" type="ORF">METZ01_LOCUS451308</name>
</gene>
<feature type="region of interest" description="Disordered" evidence="1">
    <location>
        <begin position="190"/>
        <end position="209"/>
    </location>
</feature>
<evidence type="ECO:0000256" key="1">
    <source>
        <dbReference type="SAM" id="MobiDB-lite"/>
    </source>
</evidence>
<accession>A0A382ZSJ3</accession>
<dbReference type="EMBL" id="UINC01186296">
    <property type="protein sequence ID" value="SVD98454.1"/>
    <property type="molecule type" value="Genomic_DNA"/>
</dbReference>
<proteinExistence type="predicted"/>
<dbReference type="AlphaFoldDB" id="A0A382ZSJ3"/>
<organism evidence="2">
    <name type="scientific">marine metagenome</name>
    <dbReference type="NCBI Taxonomy" id="408172"/>
    <lineage>
        <taxon>unclassified sequences</taxon>
        <taxon>metagenomes</taxon>
        <taxon>ecological metagenomes</taxon>
    </lineage>
</organism>
<protein>
    <recommendedName>
        <fullName evidence="3">FlgO domain-containing protein</fullName>
    </recommendedName>
</protein>
<reference evidence="2" key="1">
    <citation type="submission" date="2018-05" db="EMBL/GenBank/DDBJ databases">
        <authorList>
            <person name="Lanie J.A."/>
            <person name="Ng W.-L."/>
            <person name="Kazmierczak K.M."/>
            <person name="Andrzejewski T.M."/>
            <person name="Davidsen T.M."/>
            <person name="Wayne K.J."/>
            <person name="Tettelin H."/>
            <person name="Glass J.I."/>
            <person name="Rusch D."/>
            <person name="Podicherti R."/>
            <person name="Tsui H.-C.T."/>
            <person name="Winkler M.E."/>
        </authorList>
    </citation>
    <scope>NUCLEOTIDE SEQUENCE</scope>
</reference>